<feature type="region of interest" description="Disordered" evidence="1">
    <location>
        <begin position="1"/>
        <end position="20"/>
    </location>
</feature>
<gene>
    <name evidence="2" type="ORF">RclHR1_00860011</name>
</gene>
<accession>A0A2Z6S7S0</accession>
<dbReference type="STRING" id="94130.A0A2Z6S7S0"/>
<protein>
    <submittedName>
        <fullName evidence="2">Uncharacterized protein</fullName>
    </submittedName>
</protein>
<comment type="caution">
    <text evidence="2">The sequence shown here is derived from an EMBL/GenBank/DDBJ whole genome shotgun (WGS) entry which is preliminary data.</text>
</comment>
<dbReference type="Proteomes" id="UP000247702">
    <property type="component" value="Unassembled WGS sequence"/>
</dbReference>
<dbReference type="EMBL" id="BEXD01004270">
    <property type="protein sequence ID" value="GBC09073.1"/>
    <property type="molecule type" value="Genomic_DNA"/>
</dbReference>
<reference evidence="2 3" key="1">
    <citation type="submission" date="2017-11" db="EMBL/GenBank/DDBJ databases">
        <title>The genome of Rhizophagus clarus HR1 reveals common genetic basis of auxotrophy among arbuscular mycorrhizal fungi.</title>
        <authorList>
            <person name="Kobayashi Y."/>
        </authorList>
    </citation>
    <scope>NUCLEOTIDE SEQUENCE [LARGE SCALE GENOMIC DNA]</scope>
    <source>
        <strain evidence="2 3">HR1</strain>
    </source>
</reference>
<organism evidence="2 3">
    <name type="scientific">Rhizophagus clarus</name>
    <dbReference type="NCBI Taxonomy" id="94130"/>
    <lineage>
        <taxon>Eukaryota</taxon>
        <taxon>Fungi</taxon>
        <taxon>Fungi incertae sedis</taxon>
        <taxon>Mucoromycota</taxon>
        <taxon>Glomeromycotina</taxon>
        <taxon>Glomeromycetes</taxon>
        <taxon>Glomerales</taxon>
        <taxon>Glomeraceae</taxon>
        <taxon>Rhizophagus</taxon>
    </lineage>
</organism>
<evidence type="ECO:0000313" key="3">
    <source>
        <dbReference type="Proteomes" id="UP000247702"/>
    </source>
</evidence>
<dbReference type="AlphaFoldDB" id="A0A2Z6S7S0"/>
<evidence type="ECO:0000313" key="2">
    <source>
        <dbReference type="EMBL" id="GBC09073.1"/>
    </source>
</evidence>
<evidence type="ECO:0000256" key="1">
    <source>
        <dbReference type="SAM" id="MobiDB-lite"/>
    </source>
</evidence>
<proteinExistence type="predicted"/>
<keyword evidence="3" id="KW-1185">Reference proteome</keyword>
<name>A0A2Z6S7S0_9GLOM</name>
<sequence length="67" mass="7628">MHMGIISQPKRTIDSKGKPYNECSTSESLTMSISPCCIYKGCTPPYPFTNDVVIDLFKRWLLDQLDL</sequence>